<accession>A0A239MSX9</accession>
<feature type="domain" description="HTH tetR-type" evidence="5">
    <location>
        <begin position="19"/>
        <end position="79"/>
    </location>
</feature>
<dbReference type="Pfam" id="PF02909">
    <property type="entry name" value="TetR_C_1"/>
    <property type="match status" value="1"/>
</dbReference>
<dbReference type="InterPro" id="IPR050109">
    <property type="entry name" value="HTH-type_TetR-like_transc_reg"/>
</dbReference>
<dbReference type="InterPro" id="IPR036271">
    <property type="entry name" value="Tet_transcr_reg_TetR-rel_C_sf"/>
</dbReference>
<reference evidence="7" key="1">
    <citation type="submission" date="2017-06" db="EMBL/GenBank/DDBJ databases">
        <authorList>
            <person name="Varghese N."/>
            <person name="Submissions S."/>
        </authorList>
    </citation>
    <scope>NUCLEOTIDE SEQUENCE [LARGE SCALE GENOMIC DNA]</scope>
    <source>
        <strain evidence="7">JCM 23211</strain>
    </source>
</reference>
<dbReference type="SUPFAM" id="SSF46689">
    <property type="entry name" value="Homeodomain-like"/>
    <property type="match status" value="1"/>
</dbReference>
<name>A0A239MSX9_9NOCA</name>
<evidence type="ECO:0000256" key="3">
    <source>
        <dbReference type="ARBA" id="ARBA00023163"/>
    </source>
</evidence>
<dbReference type="Proteomes" id="UP000198327">
    <property type="component" value="Unassembled WGS sequence"/>
</dbReference>
<dbReference type="Gene3D" id="1.10.357.10">
    <property type="entry name" value="Tetracycline Repressor, domain 2"/>
    <property type="match status" value="1"/>
</dbReference>
<dbReference type="PROSITE" id="PS50977">
    <property type="entry name" value="HTH_TETR_2"/>
    <property type="match status" value="1"/>
</dbReference>
<keyword evidence="7" id="KW-1185">Reference proteome</keyword>
<gene>
    <name evidence="6" type="ORF">SAMN05421642_1217</name>
</gene>
<dbReference type="SUPFAM" id="SSF48498">
    <property type="entry name" value="Tetracyclin repressor-like, C-terminal domain"/>
    <property type="match status" value="1"/>
</dbReference>
<evidence type="ECO:0000256" key="2">
    <source>
        <dbReference type="ARBA" id="ARBA00023125"/>
    </source>
</evidence>
<evidence type="ECO:0000313" key="7">
    <source>
        <dbReference type="Proteomes" id="UP000198327"/>
    </source>
</evidence>
<organism evidence="6 7">
    <name type="scientific">Rhodococcoides kyotonense</name>
    <dbReference type="NCBI Taxonomy" id="398843"/>
    <lineage>
        <taxon>Bacteria</taxon>
        <taxon>Bacillati</taxon>
        <taxon>Actinomycetota</taxon>
        <taxon>Actinomycetes</taxon>
        <taxon>Mycobacteriales</taxon>
        <taxon>Nocardiaceae</taxon>
        <taxon>Rhodococcoides</taxon>
    </lineage>
</organism>
<dbReference type="GO" id="GO:0000976">
    <property type="term" value="F:transcription cis-regulatory region binding"/>
    <property type="evidence" value="ECO:0007669"/>
    <property type="project" value="TreeGrafter"/>
</dbReference>
<dbReference type="GO" id="GO:0045892">
    <property type="term" value="P:negative regulation of DNA-templated transcription"/>
    <property type="evidence" value="ECO:0007669"/>
    <property type="project" value="InterPro"/>
</dbReference>
<dbReference type="EMBL" id="FZOW01000021">
    <property type="protein sequence ID" value="SNT44959.1"/>
    <property type="molecule type" value="Genomic_DNA"/>
</dbReference>
<evidence type="ECO:0000256" key="4">
    <source>
        <dbReference type="PROSITE-ProRule" id="PRU00335"/>
    </source>
</evidence>
<dbReference type="InterPro" id="IPR004111">
    <property type="entry name" value="Repressor_TetR_C"/>
</dbReference>
<dbReference type="InterPro" id="IPR009057">
    <property type="entry name" value="Homeodomain-like_sf"/>
</dbReference>
<dbReference type="InterPro" id="IPR001647">
    <property type="entry name" value="HTH_TetR"/>
</dbReference>
<evidence type="ECO:0000313" key="6">
    <source>
        <dbReference type="EMBL" id="SNT44959.1"/>
    </source>
</evidence>
<keyword evidence="2 4" id="KW-0238">DNA-binding</keyword>
<dbReference type="RefSeq" id="WP_089251503.1">
    <property type="nucleotide sequence ID" value="NZ_FZOW01000021.1"/>
</dbReference>
<proteinExistence type="predicted"/>
<evidence type="ECO:0000256" key="1">
    <source>
        <dbReference type="ARBA" id="ARBA00023015"/>
    </source>
</evidence>
<dbReference type="PANTHER" id="PTHR30055:SF151">
    <property type="entry name" value="TRANSCRIPTIONAL REGULATORY PROTEIN"/>
    <property type="match status" value="1"/>
</dbReference>
<dbReference type="GO" id="GO:0003700">
    <property type="term" value="F:DNA-binding transcription factor activity"/>
    <property type="evidence" value="ECO:0007669"/>
    <property type="project" value="TreeGrafter"/>
</dbReference>
<evidence type="ECO:0000259" key="5">
    <source>
        <dbReference type="PROSITE" id="PS50977"/>
    </source>
</evidence>
<protein>
    <submittedName>
        <fullName evidence="6">Regulatory protein, tetR family</fullName>
    </submittedName>
</protein>
<sequence>MTTKGSGRSSARTQPAKPALSRAAIVEATLALIDENGLAAVSMRKVATRLDTAAASLYVYVDDRKDLFEAAYDLALAEVLTSTAVEGPWREQLQRIVFDQIEVLASHNDIALVALADAQIGSNSLRVTERILSLLRSGGVADDACIAAADLLDQFVTSSAIEQAAWSRDALSARAKDPTSASGEAMITSAAGRIEAAYDAVSADDFPAITALKPHLTSADPADRRAWKFNAVLDGVTAASRST</sequence>
<dbReference type="AlphaFoldDB" id="A0A239MSX9"/>
<dbReference type="Pfam" id="PF00440">
    <property type="entry name" value="TetR_N"/>
    <property type="match status" value="1"/>
</dbReference>
<feature type="DNA-binding region" description="H-T-H motif" evidence="4">
    <location>
        <begin position="42"/>
        <end position="61"/>
    </location>
</feature>
<keyword evidence="1" id="KW-0805">Transcription regulation</keyword>
<dbReference type="OrthoDB" id="329481at2"/>
<keyword evidence="3" id="KW-0804">Transcription</keyword>
<dbReference type="PANTHER" id="PTHR30055">
    <property type="entry name" value="HTH-TYPE TRANSCRIPTIONAL REGULATOR RUTR"/>
    <property type="match status" value="1"/>
</dbReference>